<protein>
    <submittedName>
        <fullName evidence="8">MFS general substrate transporter</fullName>
    </submittedName>
</protein>
<sequence>MGTISHDHKDLSNLHESSPIEDIEASKPINTVAALHDDEGVTVVNEYTGEKEWTSDEEKKVVRKIDLRLLTLLTASYGLQFYDKTMMGQAAIFGLRTDLELTVGNRYSFSSAMFYLGFLAGAVPASLLAQRYPVERVLFAIVFLWGGCLMTTAACDTWRALYVQRFFLGLLEAGVSPMFMLAVGSFYTKGEQAVRQGVWYSSTGFVSIFSPLINWGLGHISSGSLASWRYMFLFAGGITVLWSFVLLFYFPPDPVRVKGFNERERYITIARLRANNAGVRNTHFKRGQLWELLLDIRFWTLFAIAFLNQIPNGPGSTFLPIIINGFGFSQFNSLLLYMPYGFIAGMGCFGLPWMATKFPNKRCFIIIGGYLTTIIACALLWKLPRDSQGALLFAVYLFPLWGGSFAVLLSLGTANNAGYTKRSVASSGLFVGYCLGNFVAPLLFKASEAPAFANGWTAVLACICVATGLTVVYRQLCMWENSKRDKAGIAEGFDHAFEDDHTDNTNKQFRYTY</sequence>
<evidence type="ECO:0000313" key="9">
    <source>
        <dbReference type="Proteomes" id="UP000799324"/>
    </source>
</evidence>
<evidence type="ECO:0000259" key="7">
    <source>
        <dbReference type="PROSITE" id="PS50850"/>
    </source>
</evidence>
<reference evidence="8" key="1">
    <citation type="journal article" date="2020" name="Stud. Mycol.">
        <title>101 Dothideomycetes genomes: a test case for predicting lifestyles and emergence of pathogens.</title>
        <authorList>
            <person name="Haridas S."/>
            <person name="Albert R."/>
            <person name="Binder M."/>
            <person name="Bloem J."/>
            <person name="Labutti K."/>
            <person name="Salamov A."/>
            <person name="Andreopoulos B."/>
            <person name="Baker S."/>
            <person name="Barry K."/>
            <person name="Bills G."/>
            <person name="Bluhm B."/>
            <person name="Cannon C."/>
            <person name="Castanera R."/>
            <person name="Culley D."/>
            <person name="Daum C."/>
            <person name="Ezra D."/>
            <person name="Gonzalez J."/>
            <person name="Henrissat B."/>
            <person name="Kuo A."/>
            <person name="Liang C."/>
            <person name="Lipzen A."/>
            <person name="Lutzoni F."/>
            <person name="Magnuson J."/>
            <person name="Mondo S."/>
            <person name="Nolan M."/>
            <person name="Ohm R."/>
            <person name="Pangilinan J."/>
            <person name="Park H.-J."/>
            <person name="Ramirez L."/>
            <person name="Alfaro M."/>
            <person name="Sun H."/>
            <person name="Tritt A."/>
            <person name="Yoshinaga Y."/>
            <person name="Zwiers L.-H."/>
            <person name="Turgeon B."/>
            <person name="Goodwin S."/>
            <person name="Spatafora J."/>
            <person name="Crous P."/>
            <person name="Grigoriev I."/>
        </authorList>
    </citation>
    <scope>NUCLEOTIDE SEQUENCE</scope>
    <source>
        <strain evidence="8">CBS 122681</strain>
    </source>
</reference>
<dbReference type="InterPro" id="IPR036259">
    <property type="entry name" value="MFS_trans_sf"/>
</dbReference>
<gene>
    <name evidence="8" type="ORF">K491DRAFT_603903</name>
</gene>
<dbReference type="GO" id="GO:0022857">
    <property type="term" value="F:transmembrane transporter activity"/>
    <property type="evidence" value="ECO:0007669"/>
    <property type="project" value="InterPro"/>
</dbReference>
<proteinExistence type="predicted"/>
<dbReference type="InterPro" id="IPR020846">
    <property type="entry name" value="MFS_dom"/>
</dbReference>
<dbReference type="InterPro" id="IPR011701">
    <property type="entry name" value="MFS"/>
</dbReference>
<evidence type="ECO:0000256" key="6">
    <source>
        <dbReference type="SAM" id="Phobius"/>
    </source>
</evidence>
<evidence type="ECO:0000256" key="3">
    <source>
        <dbReference type="ARBA" id="ARBA00022692"/>
    </source>
</evidence>
<accession>A0A6A6SZ04</accession>
<dbReference type="PANTHER" id="PTHR43791">
    <property type="entry name" value="PERMEASE-RELATED"/>
    <property type="match status" value="1"/>
</dbReference>
<keyword evidence="9" id="KW-1185">Reference proteome</keyword>
<dbReference type="PANTHER" id="PTHR43791:SF35">
    <property type="entry name" value="MAJOR FACILITATOR SUPERFAMILY (MFS) PROFILE DOMAIN-CONTAINING PROTEIN"/>
    <property type="match status" value="1"/>
</dbReference>
<feature type="transmembrane region" description="Helical" evidence="6">
    <location>
        <begin position="393"/>
        <end position="412"/>
    </location>
</feature>
<comment type="subcellular location">
    <subcellularLocation>
        <location evidence="1">Membrane</location>
        <topology evidence="1">Multi-pass membrane protein</topology>
    </subcellularLocation>
</comment>
<dbReference type="OrthoDB" id="6730379at2759"/>
<keyword evidence="5 6" id="KW-0472">Membrane</keyword>
<dbReference type="GO" id="GO:0016020">
    <property type="term" value="C:membrane"/>
    <property type="evidence" value="ECO:0007669"/>
    <property type="project" value="UniProtKB-SubCell"/>
</dbReference>
<feature type="transmembrane region" description="Helical" evidence="6">
    <location>
        <begin position="363"/>
        <end position="381"/>
    </location>
</feature>
<organism evidence="8 9">
    <name type="scientific">Lophiostoma macrostomum CBS 122681</name>
    <dbReference type="NCBI Taxonomy" id="1314788"/>
    <lineage>
        <taxon>Eukaryota</taxon>
        <taxon>Fungi</taxon>
        <taxon>Dikarya</taxon>
        <taxon>Ascomycota</taxon>
        <taxon>Pezizomycotina</taxon>
        <taxon>Dothideomycetes</taxon>
        <taxon>Pleosporomycetidae</taxon>
        <taxon>Pleosporales</taxon>
        <taxon>Lophiostomataceae</taxon>
        <taxon>Lophiostoma</taxon>
    </lineage>
</organism>
<feature type="transmembrane region" description="Helical" evidence="6">
    <location>
        <begin position="166"/>
        <end position="186"/>
    </location>
</feature>
<feature type="transmembrane region" description="Helical" evidence="6">
    <location>
        <begin position="198"/>
        <end position="218"/>
    </location>
</feature>
<dbReference type="Gene3D" id="1.20.1250.20">
    <property type="entry name" value="MFS general substrate transporter like domains"/>
    <property type="match status" value="2"/>
</dbReference>
<feature type="transmembrane region" description="Helical" evidence="6">
    <location>
        <begin position="424"/>
        <end position="444"/>
    </location>
</feature>
<dbReference type="EMBL" id="MU004391">
    <property type="protein sequence ID" value="KAF2652916.1"/>
    <property type="molecule type" value="Genomic_DNA"/>
</dbReference>
<keyword evidence="3 6" id="KW-0812">Transmembrane</keyword>
<feature type="transmembrane region" description="Helical" evidence="6">
    <location>
        <begin position="107"/>
        <end position="129"/>
    </location>
</feature>
<keyword evidence="4 6" id="KW-1133">Transmembrane helix</keyword>
<keyword evidence="2" id="KW-0813">Transport</keyword>
<dbReference type="SUPFAM" id="SSF103473">
    <property type="entry name" value="MFS general substrate transporter"/>
    <property type="match status" value="1"/>
</dbReference>
<dbReference type="Proteomes" id="UP000799324">
    <property type="component" value="Unassembled WGS sequence"/>
</dbReference>
<evidence type="ECO:0000256" key="4">
    <source>
        <dbReference type="ARBA" id="ARBA00022989"/>
    </source>
</evidence>
<dbReference type="PROSITE" id="PS50850">
    <property type="entry name" value="MFS"/>
    <property type="match status" value="1"/>
</dbReference>
<dbReference type="AlphaFoldDB" id="A0A6A6SZ04"/>
<evidence type="ECO:0000256" key="1">
    <source>
        <dbReference type="ARBA" id="ARBA00004141"/>
    </source>
</evidence>
<feature type="transmembrane region" description="Helical" evidence="6">
    <location>
        <begin position="230"/>
        <end position="250"/>
    </location>
</feature>
<name>A0A6A6SZ04_9PLEO</name>
<dbReference type="Pfam" id="PF07690">
    <property type="entry name" value="MFS_1"/>
    <property type="match status" value="1"/>
</dbReference>
<feature type="transmembrane region" description="Helical" evidence="6">
    <location>
        <begin position="456"/>
        <end position="476"/>
    </location>
</feature>
<evidence type="ECO:0000256" key="2">
    <source>
        <dbReference type="ARBA" id="ARBA00022448"/>
    </source>
</evidence>
<evidence type="ECO:0000256" key="5">
    <source>
        <dbReference type="ARBA" id="ARBA00023136"/>
    </source>
</evidence>
<feature type="domain" description="Major facilitator superfamily (MFS) profile" evidence="7">
    <location>
        <begin position="69"/>
        <end position="482"/>
    </location>
</feature>
<evidence type="ECO:0000313" key="8">
    <source>
        <dbReference type="EMBL" id="KAF2652916.1"/>
    </source>
</evidence>
<feature type="transmembrane region" description="Helical" evidence="6">
    <location>
        <begin position="136"/>
        <end position="154"/>
    </location>
</feature>
<feature type="transmembrane region" description="Helical" evidence="6">
    <location>
        <begin position="331"/>
        <end position="351"/>
    </location>
</feature>